<dbReference type="InterPro" id="IPR018644">
    <property type="entry name" value="DUF2071"/>
</dbReference>
<dbReference type="InterPro" id="IPR023375">
    <property type="entry name" value="ADC_dom_sf"/>
</dbReference>
<proteinExistence type="predicted"/>
<evidence type="ECO:0000313" key="1">
    <source>
        <dbReference type="EMBL" id="MBS4216236.1"/>
    </source>
</evidence>
<dbReference type="EMBL" id="JAGYPF010000006">
    <property type="protein sequence ID" value="MBS4216236.1"/>
    <property type="molecule type" value="Genomic_DNA"/>
</dbReference>
<name>A0A942UC63_9BACI</name>
<gene>
    <name evidence="1" type="ORF">KHA99_27815</name>
</gene>
<accession>A0A942UC63</accession>
<comment type="caution">
    <text evidence="1">The sequence shown here is derived from an EMBL/GenBank/DDBJ whole genome shotgun (WGS) entry which is preliminary data.</text>
</comment>
<dbReference type="PANTHER" id="PTHR39186:SF1">
    <property type="entry name" value="DUF2071 DOMAIN-CONTAINING PROTEIN"/>
    <property type="match status" value="1"/>
</dbReference>
<organism evidence="1 2">
    <name type="scientific">Neobacillus rhizophilus</name>
    <dbReference type="NCBI Taxonomy" id="2833579"/>
    <lineage>
        <taxon>Bacteria</taxon>
        <taxon>Bacillati</taxon>
        <taxon>Bacillota</taxon>
        <taxon>Bacilli</taxon>
        <taxon>Bacillales</taxon>
        <taxon>Bacillaceae</taxon>
        <taxon>Neobacillus</taxon>
    </lineage>
</organism>
<evidence type="ECO:0000313" key="2">
    <source>
        <dbReference type="Proteomes" id="UP000679749"/>
    </source>
</evidence>
<dbReference type="RefSeq" id="WP_213120764.1">
    <property type="nucleotide sequence ID" value="NZ_JAGYPF010000006.1"/>
</dbReference>
<sequence length="245" mass="28757">MEILHSFQDVSKNWIMKQSWRNLLFAHWPVPVDVIRPLVPKALQIDTFERYAWIGIVMFVMDGIFLRGLPRLPLFAKFPEINVRTYVKYKGKPGVYFLSLDAPHWATYTIARKWYRLPYFYSEIHAWENRVEFSYNSVRKDRKSPSSPVGFDGKFSASSEVYFAESGTLDHWLTERYCLYSIDAKGNIFCGEIDHSPWPLHRAEADIYQNTLVSPFKFDLPKITPFLHFSPGVDSIFSNIKRVKE</sequence>
<dbReference type="AlphaFoldDB" id="A0A942UC63"/>
<reference evidence="1" key="1">
    <citation type="submission" date="2021-05" db="EMBL/GenBank/DDBJ databases">
        <title>Novel Bacillus species.</title>
        <authorList>
            <person name="Liu G."/>
        </authorList>
    </citation>
    <scope>NUCLEOTIDE SEQUENCE</scope>
    <source>
        <strain evidence="1">FJAT-49825</strain>
    </source>
</reference>
<dbReference type="PANTHER" id="PTHR39186">
    <property type="entry name" value="DUF2071 FAMILY PROTEIN"/>
    <property type="match status" value="1"/>
</dbReference>
<protein>
    <submittedName>
        <fullName evidence="1">DUF2071 domain-containing protein</fullName>
    </submittedName>
</protein>
<dbReference type="SUPFAM" id="SSF160104">
    <property type="entry name" value="Acetoacetate decarboxylase-like"/>
    <property type="match status" value="1"/>
</dbReference>
<keyword evidence="2" id="KW-1185">Reference proteome</keyword>
<dbReference type="Proteomes" id="UP000679749">
    <property type="component" value="Unassembled WGS sequence"/>
</dbReference>
<dbReference type="Pfam" id="PF09844">
    <property type="entry name" value="DUF2071"/>
    <property type="match status" value="1"/>
</dbReference>